<dbReference type="GO" id="GO:0046872">
    <property type="term" value="F:metal ion binding"/>
    <property type="evidence" value="ECO:0007669"/>
    <property type="project" value="UniProtKB-KW"/>
</dbReference>
<dbReference type="InterPro" id="IPR017900">
    <property type="entry name" value="4Fe4S_Fe_S_CS"/>
</dbReference>
<reference evidence="5" key="1">
    <citation type="journal article" date="2021" name="mSystems">
        <title>Bacteria and Archaea Synergistically Convert Glycine Betaine to Biogenic Methane in the Formosa Cold Seep of the South China Sea.</title>
        <authorList>
            <person name="Li L."/>
            <person name="Zhang W."/>
            <person name="Zhang S."/>
            <person name="Song L."/>
            <person name="Sun Q."/>
            <person name="Zhang H."/>
            <person name="Xiang H."/>
            <person name="Dong X."/>
        </authorList>
    </citation>
    <scope>NUCLEOTIDE SEQUENCE</scope>
    <source>
        <strain evidence="5">ZWT</strain>
    </source>
</reference>
<organism evidence="5 6">
    <name type="scientific">Oceanirhabdus seepicola</name>
    <dbReference type="NCBI Taxonomy" id="2828781"/>
    <lineage>
        <taxon>Bacteria</taxon>
        <taxon>Bacillati</taxon>
        <taxon>Bacillota</taxon>
        <taxon>Clostridia</taxon>
        <taxon>Eubacteriales</taxon>
        <taxon>Clostridiaceae</taxon>
        <taxon>Oceanirhabdus</taxon>
    </lineage>
</organism>
<evidence type="ECO:0000313" key="5">
    <source>
        <dbReference type="EMBL" id="MCM1989093.1"/>
    </source>
</evidence>
<evidence type="ECO:0000313" key="6">
    <source>
        <dbReference type="Proteomes" id="UP001056429"/>
    </source>
</evidence>
<protein>
    <submittedName>
        <fullName evidence="5">4Fe-4S binding protein</fullName>
    </submittedName>
</protein>
<dbReference type="PROSITE" id="PS00198">
    <property type="entry name" value="4FE4S_FER_1"/>
    <property type="match status" value="1"/>
</dbReference>
<gene>
    <name evidence="5" type="ORF">KDK92_05020</name>
</gene>
<evidence type="ECO:0000256" key="3">
    <source>
        <dbReference type="ARBA" id="ARBA00023014"/>
    </source>
</evidence>
<dbReference type="GO" id="GO:0051536">
    <property type="term" value="F:iron-sulfur cluster binding"/>
    <property type="evidence" value="ECO:0007669"/>
    <property type="project" value="UniProtKB-KW"/>
</dbReference>
<dbReference type="EMBL" id="JAGSOJ010000001">
    <property type="protein sequence ID" value="MCM1989093.1"/>
    <property type="molecule type" value="Genomic_DNA"/>
</dbReference>
<accession>A0A9J6NZQ2</accession>
<reference evidence="5" key="2">
    <citation type="submission" date="2021-04" db="EMBL/GenBank/DDBJ databases">
        <authorList>
            <person name="Dong X."/>
        </authorList>
    </citation>
    <scope>NUCLEOTIDE SEQUENCE</scope>
    <source>
        <strain evidence="5">ZWT</strain>
    </source>
</reference>
<sequence>MLRKAIIIKERCPQDHPCPALPKCPTDAILQKGYNAPEVIEEKCIGCGKCVKICPTGAFQFER</sequence>
<dbReference type="SUPFAM" id="SSF54862">
    <property type="entry name" value="4Fe-4S ferredoxins"/>
    <property type="match status" value="1"/>
</dbReference>
<evidence type="ECO:0000259" key="4">
    <source>
        <dbReference type="PROSITE" id="PS51379"/>
    </source>
</evidence>
<keyword evidence="3" id="KW-0411">Iron-sulfur</keyword>
<dbReference type="PROSITE" id="PS51379">
    <property type="entry name" value="4FE4S_FER_2"/>
    <property type="match status" value="1"/>
</dbReference>
<dbReference type="InterPro" id="IPR017896">
    <property type="entry name" value="4Fe4S_Fe-S-bd"/>
</dbReference>
<comment type="caution">
    <text evidence="5">The sequence shown here is derived from an EMBL/GenBank/DDBJ whole genome shotgun (WGS) entry which is preliminary data.</text>
</comment>
<feature type="domain" description="4Fe-4S ferredoxin-type" evidence="4">
    <location>
        <begin position="35"/>
        <end position="63"/>
    </location>
</feature>
<dbReference type="Pfam" id="PF00037">
    <property type="entry name" value="Fer4"/>
    <property type="match status" value="1"/>
</dbReference>
<keyword evidence="1" id="KW-0479">Metal-binding</keyword>
<keyword evidence="6" id="KW-1185">Reference proteome</keyword>
<evidence type="ECO:0000256" key="2">
    <source>
        <dbReference type="ARBA" id="ARBA00023004"/>
    </source>
</evidence>
<dbReference type="Gene3D" id="3.30.70.20">
    <property type="match status" value="1"/>
</dbReference>
<dbReference type="AlphaFoldDB" id="A0A9J6NZQ2"/>
<keyword evidence="2" id="KW-0408">Iron</keyword>
<dbReference type="Proteomes" id="UP001056429">
    <property type="component" value="Unassembled WGS sequence"/>
</dbReference>
<proteinExistence type="predicted"/>
<name>A0A9J6NZQ2_9CLOT</name>
<evidence type="ECO:0000256" key="1">
    <source>
        <dbReference type="ARBA" id="ARBA00022723"/>
    </source>
</evidence>